<proteinExistence type="predicted"/>
<dbReference type="InterPro" id="IPR022383">
    <property type="entry name" value="Lactate/malate_DH_C"/>
</dbReference>
<gene>
    <name evidence="4" type="ORF">ACJRO7_031775</name>
</gene>
<evidence type="ECO:0000313" key="5">
    <source>
        <dbReference type="Proteomes" id="UP001634007"/>
    </source>
</evidence>
<keyword evidence="1" id="KW-0560">Oxidoreductase</keyword>
<keyword evidence="2" id="KW-0472">Membrane</keyword>
<dbReference type="Gene3D" id="3.90.110.10">
    <property type="entry name" value="Lactate dehydrogenase/glycoside hydrolase, family 4, C-terminal"/>
    <property type="match status" value="1"/>
</dbReference>
<dbReference type="Gene3D" id="3.40.50.720">
    <property type="entry name" value="NAD(P)-binding Rossmann-like Domain"/>
    <property type="match status" value="1"/>
</dbReference>
<dbReference type="InterPro" id="IPR010945">
    <property type="entry name" value="Malate_DH_type2"/>
</dbReference>
<dbReference type="EMBL" id="JBJKBG010000008">
    <property type="protein sequence ID" value="KAL3726926.1"/>
    <property type="molecule type" value="Genomic_DNA"/>
</dbReference>
<dbReference type="InterPro" id="IPR015955">
    <property type="entry name" value="Lactate_DH/Glyco_Ohase_4_C"/>
</dbReference>
<keyword evidence="5" id="KW-1185">Reference proteome</keyword>
<evidence type="ECO:0000256" key="1">
    <source>
        <dbReference type="ARBA" id="ARBA00023002"/>
    </source>
</evidence>
<accession>A0ABD3JRH6</accession>
<evidence type="ECO:0000313" key="4">
    <source>
        <dbReference type="EMBL" id="KAL3726926.1"/>
    </source>
</evidence>
<feature type="transmembrane region" description="Helical" evidence="2">
    <location>
        <begin position="216"/>
        <end position="243"/>
    </location>
</feature>
<keyword evidence="2" id="KW-1133">Transmembrane helix</keyword>
<dbReference type="GO" id="GO:0016491">
    <property type="term" value="F:oxidoreductase activity"/>
    <property type="evidence" value="ECO:0007669"/>
    <property type="project" value="UniProtKB-KW"/>
</dbReference>
<dbReference type="SUPFAM" id="SSF56327">
    <property type="entry name" value="LDH C-terminal domain-like"/>
    <property type="match status" value="1"/>
</dbReference>
<protein>
    <recommendedName>
        <fullName evidence="3">Lactate/malate dehydrogenase C-terminal domain-containing protein</fullName>
    </recommendedName>
</protein>
<dbReference type="PANTHER" id="PTHR23382">
    <property type="entry name" value="MALATE DEHYDROGENASE"/>
    <property type="match status" value="1"/>
</dbReference>
<keyword evidence="2" id="KW-0812">Transmembrane</keyword>
<dbReference type="AlphaFoldDB" id="A0ABD3JRH6"/>
<name>A0ABD3JRH6_EUCGL</name>
<sequence length="322" mass="35985">MHLIVSGRVESVWGLVYPVACGMMLGRHQPMIIHLHHRATDDVETLKEKFMLLHFGLIKGIVAITDVEEACRGVVFRVLIGKVPSKTRTLRLELKDTLASTLKQCAPSILPKNITCLTRLYHNCALGLISSRLNVPNRDVKNVLIWGNHSSPQHLDVNHAMVNPLSGEYPVRELINDDVWLNGEFITEFQKWVDVSNATGTALDAFPIAKAACNHMLVWVLGTSEIPLISSVFFFFLTLVLFLREPGFHGVFSNGSYNVPKDLLFSFLVTFCNGEWTIVQGHSLDEFSRKKIDLIVEELMKNGRSTAQVSKLGIEGHLSAKS</sequence>
<reference evidence="4 5" key="1">
    <citation type="submission" date="2024-11" db="EMBL/GenBank/DDBJ databases">
        <title>Chromosome-level genome assembly of Eucalyptus globulus Labill. provides insights into its genome evolution.</title>
        <authorList>
            <person name="Li X."/>
        </authorList>
    </citation>
    <scope>NUCLEOTIDE SEQUENCE [LARGE SCALE GENOMIC DNA]</scope>
    <source>
        <strain evidence="4">CL2024</strain>
        <tissue evidence="4">Fresh tender leaves</tissue>
    </source>
</reference>
<dbReference type="Proteomes" id="UP001634007">
    <property type="component" value="Unassembled WGS sequence"/>
</dbReference>
<evidence type="ECO:0000256" key="2">
    <source>
        <dbReference type="SAM" id="Phobius"/>
    </source>
</evidence>
<evidence type="ECO:0000259" key="3">
    <source>
        <dbReference type="Pfam" id="PF02866"/>
    </source>
</evidence>
<dbReference type="Pfam" id="PF02866">
    <property type="entry name" value="Ldh_1_C"/>
    <property type="match status" value="1"/>
</dbReference>
<organism evidence="4 5">
    <name type="scientific">Eucalyptus globulus</name>
    <name type="common">Tasmanian blue gum</name>
    <dbReference type="NCBI Taxonomy" id="34317"/>
    <lineage>
        <taxon>Eukaryota</taxon>
        <taxon>Viridiplantae</taxon>
        <taxon>Streptophyta</taxon>
        <taxon>Embryophyta</taxon>
        <taxon>Tracheophyta</taxon>
        <taxon>Spermatophyta</taxon>
        <taxon>Magnoliopsida</taxon>
        <taxon>eudicotyledons</taxon>
        <taxon>Gunneridae</taxon>
        <taxon>Pentapetalae</taxon>
        <taxon>rosids</taxon>
        <taxon>malvids</taxon>
        <taxon>Myrtales</taxon>
        <taxon>Myrtaceae</taxon>
        <taxon>Myrtoideae</taxon>
        <taxon>Eucalypteae</taxon>
        <taxon>Eucalyptus</taxon>
    </lineage>
</organism>
<comment type="caution">
    <text evidence="4">The sequence shown here is derived from an EMBL/GenBank/DDBJ whole genome shotgun (WGS) entry which is preliminary data.</text>
</comment>
<feature type="domain" description="Lactate/malate dehydrogenase C-terminal" evidence="3">
    <location>
        <begin position="118"/>
        <end position="302"/>
    </location>
</feature>